<dbReference type="InterPro" id="IPR008894">
    <property type="entry name" value="QdtA_cupin_dom"/>
</dbReference>
<dbReference type="InterPro" id="IPR011051">
    <property type="entry name" value="RmlC_Cupin_sf"/>
</dbReference>
<dbReference type="SUPFAM" id="SSF51182">
    <property type="entry name" value="RmlC-like cupins"/>
    <property type="match status" value="1"/>
</dbReference>
<sequence length="128" mass="14895">MASLINLKTFTDSRGNLTVIEKVVPFDIKRIFYIYGVDNSERGGHRHHETIQAAICIRGHCIIYNNNGKDESSFILDSPDKCLLIQPEDWHSMHSFSDDAILMVLASEYFESNDYIYTPYPQYEYHRV</sequence>
<dbReference type="AlphaFoldDB" id="A0A4R6SV84"/>
<evidence type="ECO:0000259" key="1">
    <source>
        <dbReference type="Pfam" id="PF05523"/>
    </source>
</evidence>
<comment type="caution">
    <text evidence="2">The sequence shown here is derived from an EMBL/GenBank/DDBJ whole genome shotgun (WGS) entry which is preliminary data.</text>
</comment>
<feature type="domain" description="Sugar 3,4-ketoisomerase QdtA cupin" evidence="1">
    <location>
        <begin position="3"/>
        <end position="118"/>
    </location>
</feature>
<evidence type="ECO:0000313" key="3">
    <source>
        <dbReference type="Proteomes" id="UP000295620"/>
    </source>
</evidence>
<name>A0A4R6SV84_9SPHI</name>
<keyword evidence="3" id="KW-1185">Reference proteome</keyword>
<dbReference type="CDD" id="cd20292">
    <property type="entry name" value="cupin_QdtA-like"/>
    <property type="match status" value="1"/>
</dbReference>
<accession>A0A4R6SV84</accession>
<dbReference type="Pfam" id="PF05523">
    <property type="entry name" value="FdtA"/>
    <property type="match status" value="1"/>
</dbReference>
<gene>
    <name evidence="2" type="ORF">ATK78_1403</name>
</gene>
<dbReference type="OrthoDB" id="9795513at2"/>
<protein>
    <submittedName>
        <fullName evidence="2">WxcM-like protein</fullName>
    </submittedName>
</protein>
<reference evidence="2 3" key="1">
    <citation type="submission" date="2019-03" db="EMBL/GenBank/DDBJ databases">
        <title>Genomic Encyclopedia of Archaeal and Bacterial Type Strains, Phase II (KMG-II): from individual species to whole genera.</title>
        <authorList>
            <person name="Goeker M."/>
        </authorList>
    </citation>
    <scope>NUCLEOTIDE SEQUENCE [LARGE SCALE GENOMIC DNA]</scope>
    <source>
        <strain evidence="2 3">DSM 19035</strain>
    </source>
</reference>
<dbReference type="InterPro" id="IPR014710">
    <property type="entry name" value="RmlC-like_jellyroll"/>
</dbReference>
<proteinExistence type="predicted"/>
<dbReference type="Proteomes" id="UP000295620">
    <property type="component" value="Unassembled WGS sequence"/>
</dbReference>
<dbReference type="RefSeq" id="WP_133575351.1">
    <property type="nucleotide sequence ID" value="NZ_SNYC01000004.1"/>
</dbReference>
<dbReference type="EMBL" id="SNYC01000004">
    <property type="protein sequence ID" value="TDQ09249.1"/>
    <property type="molecule type" value="Genomic_DNA"/>
</dbReference>
<dbReference type="Gene3D" id="2.60.120.10">
    <property type="entry name" value="Jelly Rolls"/>
    <property type="match status" value="1"/>
</dbReference>
<evidence type="ECO:0000313" key="2">
    <source>
        <dbReference type="EMBL" id="TDQ09249.1"/>
    </source>
</evidence>
<organism evidence="2 3">
    <name type="scientific">Pedobacter metabolipauper</name>
    <dbReference type="NCBI Taxonomy" id="425513"/>
    <lineage>
        <taxon>Bacteria</taxon>
        <taxon>Pseudomonadati</taxon>
        <taxon>Bacteroidota</taxon>
        <taxon>Sphingobacteriia</taxon>
        <taxon>Sphingobacteriales</taxon>
        <taxon>Sphingobacteriaceae</taxon>
        <taxon>Pedobacter</taxon>
    </lineage>
</organism>